<evidence type="ECO:0000256" key="4">
    <source>
        <dbReference type="ARBA" id="ARBA00022838"/>
    </source>
</evidence>
<dbReference type="SUPFAM" id="SSF56112">
    <property type="entry name" value="Protein kinase-like (PK-like)"/>
    <property type="match status" value="1"/>
</dbReference>
<keyword evidence="4" id="KW-0995">Kinetochore</keyword>
<name>A0A9D3PKM3_MEGAT</name>
<gene>
    <name evidence="11" type="ORF">MATL_G00186150</name>
</gene>
<evidence type="ECO:0000256" key="1">
    <source>
        <dbReference type="ARBA" id="ARBA00004629"/>
    </source>
</evidence>
<dbReference type="GO" id="GO:0005634">
    <property type="term" value="C:nucleus"/>
    <property type="evidence" value="ECO:0007669"/>
    <property type="project" value="TreeGrafter"/>
</dbReference>
<evidence type="ECO:0000256" key="8">
    <source>
        <dbReference type="SAM" id="MobiDB-lite"/>
    </source>
</evidence>
<feature type="region of interest" description="Disordered" evidence="8">
    <location>
        <begin position="801"/>
        <end position="850"/>
    </location>
</feature>
<dbReference type="Gene3D" id="6.10.130.20">
    <property type="match status" value="1"/>
</dbReference>
<dbReference type="SMART" id="SM00777">
    <property type="entry name" value="Mad3_BUB1_I"/>
    <property type="match status" value="1"/>
</dbReference>
<evidence type="ECO:0008006" key="13">
    <source>
        <dbReference type="Google" id="ProtNLM"/>
    </source>
</evidence>
<feature type="binding site" evidence="7">
    <location>
        <position position="983"/>
    </location>
    <ligand>
        <name>ATP</name>
        <dbReference type="ChEBI" id="CHEBI:30616"/>
    </ligand>
</feature>
<dbReference type="GO" id="GO:0051754">
    <property type="term" value="P:meiotic sister chromatid cohesion, centromeric"/>
    <property type="evidence" value="ECO:0007669"/>
    <property type="project" value="TreeGrafter"/>
</dbReference>
<evidence type="ECO:0000256" key="5">
    <source>
        <dbReference type="ARBA" id="ARBA00022840"/>
    </source>
</evidence>
<evidence type="ECO:0000313" key="12">
    <source>
        <dbReference type="Proteomes" id="UP001046870"/>
    </source>
</evidence>
<dbReference type="GO" id="GO:0007094">
    <property type="term" value="P:mitotic spindle assembly checkpoint signaling"/>
    <property type="evidence" value="ECO:0007669"/>
    <property type="project" value="InterPro"/>
</dbReference>
<dbReference type="OrthoDB" id="248495at2759"/>
<accession>A0A9D3PKM3</accession>
<dbReference type="InterPro" id="IPR011009">
    <property type="entry name" value="Kinase-like_dom_sf"/>
</dbReference>
<keyword evidence="3 7" id="KW-0547">Nucleotide-binding</keyword>
<feature type="region of interest" description="Disordered" evidence="8">
    <location>
        <begin position="863"/>
        <end position="901"/>
    </location>
</feature>
<dbReference type="FunFam" id="1.10.510.10:FF:000390">
    <property type="entry name" value="Mitotic checkpoint serine/threonine-protein kinase BUB1"/>
    <property type="match status" value="1"/>
</dbReference>
<keyword evidence="12" id="KW-1185">Reference proteome</keyword>
<keyword evidence="2" id="KW-0158">Chromosome</keyword>
<dbReference type="Pfam" id="PF08311">
    <property type="entry name" value="Mad3_BUB1_I"/>
    <property type="match status" value="1"/>
</dbReference>
<dbReference type="PANTHER" id="PTHR14030">
    <property type="entry name" value="MITOTIC CHECKPOINT SERINE/THREONINE-PROTEIN KINASE BUB1"/>
    <property type="match status" value="1"/>
</dbReference>
<keyword evidence="5 7" id="KW-0067">ATP-binding</keyword>
<dbReference type="PROSITE" id="PS50011">
    <property type="entry name" value="PROTEIN_KINASE_DOM"/>
    <property type="match status" value="1"/>
</dbReference>
<sequence>MDIGRSLQQFEASLTNYTGDDPLDQWDRYVVHLEKKLPAEERNSMSIVLEHLVETFLRDKRYYDDDRYINYCIKCASYYSEPINLYSYIYGEGIGTRAAALYIAWAEQFERKGLLPQADTVYQRAMENQAEPGELVLQQYRLFQARTSQGQTVVAGALRNPLQNSQLINQKERPREAFLQPCKEPEGQGQFPLDKSMPSISRSEHVPLSQPKQSLQPVSMYCVNDLVCEGSELSFEELRASRYFEKTKQQEDLREWGKQRRRMLEEEEEVKRLRKRLAELESHLSSRKTSEGNTIRESLQQQPFVLGDCSSAKPMAELKPDFLQQSFHQPTVSEASLNFVQRPAMDSSTGVLPWTGQDMAVAPHGASGLATTSACDSFRQPPSNTRRSERAQLSFPWLGSEDVNEPALWEDDPAPDHFTSHQSQIENPADVMQAPPLCQPSPPVAAMEASVSAPLSDRTSDPATCSFSTSQQMPSERATACDAQGLGSRSYLNSSVNPFAHSFHQRSLREHDVPDFGAPETEGTQNISHGGAANLSHVTPNTSLGLVQATPSRVQPSPTVNTREALDVIMDMFQAPTLFQEDPFNGVSLHEADNSFEAACRNTGNASTLGKRPAVTPFAIFQDENDKENGSVAVAVDKAQPRVLADIPVSKPVKQTDASSGVESMTDDSMMWGARYNNTLAPCPNTTGDFALAAHLVSTPFHRNAQHSWDLEQDQENGHQATVLCASEDKPFQRQPTKLSPILEQSPSAEKGQLSEIAERTVRAWCCSDQGTLVAGDLGPFQSGLASCSLTTRQQTTAVLSFPEQTLVPEGEAPKSSAREPWPSVRDVSMSPEQAPKPDLGPKSGWSVCTSPQQASELNWFLPKSPERTTGSHWDDPMSPAQAPVHSQDVPMSPGPSSNTDTGLVSDPWDEDLITSLLSKLPTPLTSYPNFVTWDRKVPSIAPKMTIPVGEESLHVDSILGQGAFATVYQATNLATSQKLVLKVQKPANPWEFYINSQLNLRLQPSVRHLFNNIYSAHLFQNGSVLLGELHSCGTLLNAVNLYRGLSDKVMPQPLVLYFTVCILHMVEQLHNAQIIHADIKPDNFMLGERFLENDSFDLDSLEHGLALIDLGQSIDMTLFPEGTAFTAKCMTSGFQCAEMLSGRPWNYQTDYFGIAGTVYCMIFGTYMKVKNEDGVWKTNGIFKRNPHSELWTEFFHTLLNVPDCISLPSLRSLRSQLVMVLQQNYSSKLRTLKNRLVVQLLESKRSRK</sequence>
<reference evidence="11" key="1">
    <citation type="submission" date="2021-01" db="EMBL/GenBank/DDBJ databases">
        <authorList>
            <person name="Zahm M."/>
            <person name="Roques C."/>
            <person name="Cabau C."/>
            <person name="Klopp C."/>
            <person name="Donnadieu C."/>
            <person name="Jouanno E."/>
            <person name="Lampietro C."/>
            <person name="Louis A."/>
            <person name="Herpin A."/>
            <person name="Echchiki A."/>
            <person name="Berthelot C."/>
            <person name="Parey E."/>
            <person name="Roest-Crollius H."/>
            <person name="Braasch I."/>
            <person name="Postlethwait J."/>
            <person name="Bobe J."/>
            <person name="Montfort J."/>
            <person name="Bouchez O."/>
            <person name="Begum T."/>
            <person name="Mejri S."/>
            <person name="Adams A."/>
            <person name="Chen W.-J."/>
            <person name="Guiguen Y."/>
        </authorList>
    </citation>
    <scope>NUCLEOTIDE SEQUENCE</scope>
    <source>
        <strain evidence="11">YG-15Mar2019-1</strain>
        <tissue evidence="11">Brain</tissue>
    </source>
</reference>
<dbReference type="InterPro" id="IPR008271">
    <property type="entry name" value="Ser/Thr_kinase_AS"/>
</dbReference>
<evidence type="ECO:0000313" key="11">
    <source>
        <dbReference type="EMBL" id="KAG7462562.1"/>
    </source>
</evidence>
<feature type="domain" description="BUB1 N-terminal" evidence="10">
    <location>
        <begin position="10"/>
        <end position="165"/>
    </location>
</feature>
<dbReference type="PROSITE" id="PS51489">
    <property type="entry name" value="BUB1_N"/>
    <property type="match status" value="1"/>
</dbReference>
<evidence type="ECO:0000259" key="10">
    <source>
        <dbReference type="PROSITE" id="PS51489"/>
    </source>
</evidence>
<dbReference type="PROSITE" id="PS00108">
    <property type="entry name" value="PROTEIN_KINASE_ST"/>
    <property type="match status" value="1"/>
</dbReference>
<protein>
    <recommendedName>
        <fullName evidence="13">Mitotic checkpoint serine/threonine-protein kinase BUB1</fullName>
    </recommendedName>
</protein>
<dbReference type="AlphaFoldDB" id="A0A9D3PKM3"/>
<dbReference type="GO" id="GO:0000776">
    <property type="term" value="C:kinetochore"/>
    <property type="evidence" value="ECO:0007669"/>
    <property type="project" value="UniProtKB-KW"/>
</dbReference>
<dbReference type="InterPro" id="IPR013212">
    <property type="entry name" value="Mad3/Bub1_I"/>
</dbReference>
<evidence type="ECO:0000259" key="9">
    <source>
        <dbReference type="PROSITE" id="PS50011"/>
    </source>
</evidence>
<dbReference type="Gene3D" id="1.25.40.430">
    <property type="match status" value="1"/>
</dbReference>
<dbReference type="InterPro" id="IPR015661">
    <property type="entry name" value="Bub1/Mad3"/>
</dbReference>
<dbReference type="Pfam" id="PF00069">
    <property type="entry name" value="Pkinase"/>
    <property type="match status" value="1"/>
</dbReference>
<dbReference type="InterPro" id="IPR017441">
    <property type="entry name" value="Protein_kinase_ATP_BS"/>
</dbReference>
<evidence type="ECO:0000256" key="2">
    <source>
        <dbReference type="ARBA" id="ARBA00022454"/>
    </source>
</evidence>
<dbReference type="InterPro" id="IPR000719">
    <property type="entry name" value="Prot_kinase_dom"/>
</dbReference>
<dbReference type="GO" id="GO:0005524">
    <property type="term" value="F:ATP binding"/>
    <property type="evidence" value="ECO:0007669"/>
    <property type="project" value="UniProtKB-UniRule"/>
</dbReference>
<dbReference type="EMBL" id="JAFDVH010000016">
    <property type="protein sequence ID" value="KAG7462562.1"/>
    <property type="molecule type" value="Genomic_DNA"/>
</dbReference>
<evidence type="ECO:0000256" key="7">
    <source>
        <dbReference type="PROSITE-ProRule" id="PRU10141"/>
    </source>
</evidence>
<evidence type="ECO:0000256" key="6">
    <source>
        <dbReference type="ARBA" id="ARBA00023328"/>
    </source>
</evidence>
<evidence type="ECO:0000256" key="3">
    <source>
        <dbReference type="ARBA" id="ARBA00022741"/>
    </source>
</evidence>
<comment type="caution">
    <text evidence="11">The sequence shown here is derived from an EMBL/GenBank/DDBJ whole genome shotgun (WGS) entry which is preliminary data.</text>
</comment>
<dbReference type="GO" id="GO:0004672">
    <property type="term" value="F:protein kinase activity"/>
    <property type="evidence" value="ECO:0007669"/>
    <property type="project" value="InterPro"/>
</dbReference>
<dbReference type="Gene3D" id="1.10.510.10">
    <property type="entry name" value="Transferase(Phosphotransferase) domain 1"/>
    <property type="match status" value="1"/>
</dbReference>
<dbReference type="SMART" id="SM00220">
    <property type="entry name" value="S_TKc"/>
    <property type="match status" value="1"/>
</dbReference>
<dbReference type="Proteomes" id="UP001046870">
    <property type="component" value="Chromosome 16"/>
</dbReference>
<dbReference type="PANTHER" id="PTHR14030:SF26">
    <property type="entry name" value="MITOTIC CHECKPOINT SERINE_THREONINE-PROTEIN KINASE BUB1"/>
    <property type="match status" value="1"/>
</dbReference>
<proteinExistence type="predicted"/>
<dbReference type="PROSITE" id="PS00107">
    <property type="entry name" value="PROTEIN_KINASE_ATP"/>
    <property type="match status" value="1"/>
</dbReference>
<feature type="domain" description="Protein kinase" evidence="9">
    <location>
        <begin position="954"/>
        <end position="1249"/>
    </location>
</feature>
<keyword evidence="6" id="KW-0137">Centromere</keyword>
<comment type="subcellular location">
    <subcellularLocation>
        <location evidence="1">Chromosome</location>
        <location evidence="1">Centromere</location>
        <location evidence="1">Kinetochore</location>
    </subcellularLocation>
</comment>
<organism evidence="11 12">
    <name type="scientific">Megalops atlanticus</name>
    <name type="common">Tarpon</name>
    <name type="synonym">Clupea gigantea</name>
    <dbReference type="NCBI Taxonomy" id="7932"/>
    <lineage>
        <taxon>Eukaryota</taxon>
        <taxon>Metazoa</taxon>
        <taxon>Chordata</taxon>
        <taxon>Craniata</taxon>
        <taxon>Vertebrata</taxon>
        <taxon>Euteleostomi</taxon>
        <taxon>Actinopterygii</taxon>
        <taxon>Neopterygii</taxon>
        <taxon>Teleostei</taxon>
        <taxon>Elopiformes</taxon>
        <taxon>Megalopidae</taxon>
        <taxon>Megalops</taxon>
    </lineage>
</organism>